<accession>A0A512BS78</accession>
<gene>
    <name evidence="10" type="ORF">MAE02_25520</name>
</gene>
<dbReference type="GO" id="GO:0015424">
    <property type="term" value="F:ABC-type amino acid transporter activity"/>
    <property type="evidence" value="ECO:0007669"/>
    <property type="project" value="InterPro"/>
</dbReference>
<evidence type="ECO:0000256" key="3">
    <source>
        <dbReference type="ARBA" id="ARBA00022448"/>
    </source>
</evidence>
<keyword evidence="7" id="KW-0029">Amino-acid transport</keyword>
<comment type="similarity">
    <text evidence="2">Belongs to the ABC transporter superfamily.</text>
</comment>
<dbReference type="Proteomes" id="UP000321085">
    <property type="component" value="Unassembled WGS sequence"/>
</dbReference>
<evidence type="ECO:0000256" key="2">
    <source>
        <dbReference type="ARBA" id="ARBA00005417"/>
    </source>
</evidence>
<dbReference type="GO" id="GO:0005524">
    <property type="term" value="F:ATP binding"/>
    <property type="evidence" value="ECO:0007669"/>
    <property type="project" value="UniProtKB-KW"/>
</dbReference>
<keyword evidence="11" id="KW-1185">Reference proteome</keyword>
<dbReference type="InterPro" id="IPR003439">
    <property type="entry name" value="ABC_transporter-like_ATP-bd"/>
</dbReference>
<proteinExistence type="inferred from homology"/>
<keyword evidence="3" id="KW-0813">Transport</keyword>
<dbReference type="InterPro" id="IPR030679">
    <property type="entry name" value="ABC_ATPase_HisP-typ"/>
</dbReference>
<evidence type="ECO:0000256" key="5">
    <source>
        <dbReference type="ARBA" id="ARBA00022741"/>
    </source>
</evidence>
<evidence type="ECO:0000256" key="7">
    <source>
        <dbReference type="ARBA" id="ARBA00022970"/>
    </source>
</evidence>
<keyword evidence="8" id="KW-0472">Membrane</keyword>
<dbReference type="InterPro" id="IPR017871">
    <property type="entry name" value="ABC_transporter-like_CS"/>
</dbReference>
<dbReference type="InterPro" id="IPR050086">
    <property type="entry name" value="MetN_ABC_transporter-like"/>
</dbReference>
<keyword evidence="5" id="KW-0547">Nucleotide-binding</keyword>
<dbReference type="GO" id="GO:0016887">
    <property type="term" value="F:ATP hydrolysis activity"/>
    <property type="evidence" value="ECO:0007669"/>
    <property type="project" value="InterPro"/>
</dbReference>
<dbReference type="Pfam" id="PF00005">
    <property type="entry name" value="ABC_tran"/>
    <property type="match status" value="1"/>
</dbReference>
<dbReference type="OrthoDB" id="9802264at2"/>
<dbReference type="RefSeq" id="WP_114187179.1">
    <property type="nucleotide sequence ID" value="NZ_BJYU01000031.1"/>
</dbReference>
<dbReference type="PIRSF" id="PIRSF039085">
    <property type="entry name" value="ABC_ATPase_HisP"/>
    <property type="match status" value="1"/>
</dbReference>
<evidence type="ECO:0000256" key="6">
    <source>
        <dbReference type="ARBA" id="ARBA00022840"/>
    </source>
</evidence>
<keyword evidence="4" id="KW-1003">Cell membrane</keyword>
<protein>
    <submittedName>
        <fullName evidence="10">Arginine ABC transporter ATP-binding protein</fullName>
    </submittedName>
</protein>
<comment type="subcellular location">
    <subcellularLocation>
        <location evidence="1">Cell membrane</location>
        <topology evidence="1">Peripheral membrane protein</topology>
    </subcellularLocation>
</comment>
<dbReference type="GO" id="GO:0005886">
    <property type="term" value="C:plasma membrane"/>
    <property type="evidence" value="ECO:0007669"/>
    <property type="project" value="UniProtKB-SubCell"/>
</dbReference>
<dbReference type="SUPFAM" id="SSF52540">
    <property type="entry name" value="P-loop containing nucleoside triphosphate hydrolases"/>
    <property type="match status" value="1"/>
</dbReference>
<dbReference type="InterPro" id="IPR003593">
    <property type="entry name" value="AAA+_ATPase"/>
</dbReference>
<evidence type="ECO:0000259" key="9">
    <source>
        <dbReference type="PROSITE" id="PS50893"/>
    </source>
</evidence>
<comment type="caution">
    <text evidence="10">The sequence shown here is derived from an EMBL/GenBank/DDBJ whole genome shotgun (WGS) entry which is preliminary data.</text>
</comment>
<reference evidence="10 11" key="1">
    <citation type="submission" date="2019-07" db="EMBL/GenBank/DDBJ databases">
        <title>Whole genome shotgun sequence of Microvirga aerophila NBRC 106136.</title>
        <authorList>
            <person name="Hosoyama A."/>
            <person name="Uohara A."/>
            <person name="Ohji S."/>
            <person name="Ichikawa N."/>
        </authorList>
    </citation>
    <scope>NUCLEOTIDE SEQUENCE [LARGE SCALE GENOMIC DNA]</scope>
    <source>
        <strain evidence="10 11">NBRC 106136</strain>
    </source>
</reference>
<evidence type="ECO:0000313" key="10">
    <source>
        <dbReference type="EMBL" id="GEO14856.1"/>
    </source>
</evidence>
<dbReference type="Gene3D" id="3.40.50.300">
    <property type="entry name" value="P-loop containing nucleotide triphosphate hydrolases"/>
    <property type="match status" value="1"/>
</dbReference>
<dbReference type="SMART" id="SM00382">
    <property type="entry name" value="AAA"/>
    <property type="match status" value="1"/>
</dbReference>
<dbReference type="AlphaFoldDB" id="A0A512BS78"/>
<sequence length="272" mass="29377">MSDIPVLSVSALVKRFGRTSALEQIYLDIHRGEVVALTGPSGCGKSTLLRCLTWLEQPDDGFIAIEGKPFGREVNPGGAVRRHSGRQIDTMRPRIGMVFQQLHLWPHLSALDNIARPQVVVLGRAPEEAARRGRALLERLGLADKASSFPHELSGGQRQRVAIARALAMDPALMLFDEPTSALDPELVGEVLELLRDLARGGMTMLVVTHEIGFAAKVADRIAFMDGGRIVEDGPAQQVLNQASSLRARAFFDLVMSPGRAGAGAQSSSTKE</sequence>
<feature type="domain" description="ABC transporter" evidence="9">
    <location>
        <begin position="7"/>
        <end position="252"/>
    </location>
</feature>
<evidence type="ECO:0000313" key="11">
    <source>
        <dbReference type="Proteomes" id="UP000321085"/>
    </source>
</evidence>
<dbReference type="PANTHER" id="PTHR43166:SF9">
    <property type="entry name" value="GLUTAMATE_ASPARTATE IMPORT ATP-BINDING PROTEIN GLTL"/>
    <property type="match status" value="1"/>
</dbReference>
<organism evidence="10 11">
    <name type="scientific">Microvirga aerophila</name>
    <dbReference type="NCBI Taxonomy" id="670291"/>
    <lineage>
        <taxon>Bacteria</taxon>
        <taxon>Pseudomonadati</taxon>
        <taxon>Pseudomonadota</taxon>
        <taxon>Alphaproteobacteria</taxon>
        <taxon>Hyphomicrobiales</taxon>
        <taxon>Methylobacteriaceae</taxon>
        <taxon>Microvirga</taxon>
    </lineage>
</organism>
<dbReference type="InterPro" id="IPR027417">
    <property type="entry name" value="P-loop_NTPase"/>
</dbReference>
<evidence type="ECO:0000256" key="1">
    <source>
        <dbReference type="ARBA" id="ARBA00004202"/>
    </source>
</evidence>
<dbReference type="EMBL" id="BJYU01000031">
    <property type="protein sequence ID" value="GEO14856.1"/>
    <property type="molecule type" value="Genomic_DNA"/>
</dbReference>
<dbReference type="PANTHER" id="PTHR43166">
    <property type="entry name" value="AMINO ACID IMPORT ATP-BINDING PROTEIN"/>
    <property type="match status" value="1"/>
</dbReference>
<keyword evidence="6 10" id="KW-0067">ATP-binding</keyword>
<dbReference type="PROSITE" id="PS50893">
    <property type="entry name" value="ABC_TRANSPORTER_2"/>
    <property type="match status" value="1"/>
</dbReference>
<evidence type="ECO:0000256" key="8">
    <source>
        <dbReference type="ARBA" id="ARBA00023136"/>
    </source>
</evidence>
<name>A0A512BS78_9HYPH</name>
<evidence type="ECO:0000256" key="4">
    <source>
        <dbReference type="ARBA" id="ARBA00022475"/>
    </source>
</evidence>
<dbReference type="PROSITE" id="PS00211">
    <property type="entry name" value="ABC_TRANSPORTER_1"/>
    <property type="match status" value="1"/>
</dbReference>